<comment type="subcellular location">
    <subcellularLocation>
        <location evidence="1">Nucleus</location>
    </subcellularLocation>
</comment>
<comment type="similarity">
    <text evidence="2">Belongs to the ESS2 family.</text>
</comment>
<feature type="region of interest" description="Disordered" evidence="4">
    <location>
        <begin position="107"/>
        <end position="151"/>
    </location>
</feature>
<dbReference type="PANTHER" id="PTHR12940">
    <property type="entry name" value="ES-2 PROTEIN - RELATED"/>
    <property type="match status" value="1"/>
</dbReference>
<protein>
    <submittedName>
        <fullName evidence="5">Uncharacterized protein</fullName>
    </submittedName>
</protein>
<feature type="compositionally biased region" description="Polar residues" evidence="4">
    <location>
        <begin position="475"/>
        <end position="516"/>
    </location>
</feature>
<dbReference type="AlphaFoldDB" id="A0AAV5VJC7"/>
<evidence type="ECO:0000256" key="2">
    <source>
        <dbReference type="ARBA" id="ARBA00009072"/>
    </source>
</evidence>
<name>A0AAV5VJC7_9BILA</name>
<evidence type="ECO:0000313" key="5">
    <source>
        <dbReference type="EMBL" id="GMT19496.1"/>
    </source>
</evidence>
<dbReference type="Proteomes" id="UP001432322">
    <property type="component" value="Unassembled WGS sequence"/>
</dbReference>
<reference evidence="5" key="1">
    <citation type="submission" date="2023-10" db="EMBL/GenBank/DDBJ databases">
        <title>Genome assembly of Pristionchus species.</title>
        <authorList>
            <person name="Yoshida K."/>
            <person name="Sommer R.J."/>
        </authorList>
    </citation>
    <scope>NUCLEOTIDE SEQUENCE</scope>
    <source>
        <strain evidence="5">RS5133</strain>
    </source>
</reference>
<comment type="caution">
    <text evidence="5">The sequence shown here is derived from an EMBL/GenBank/DDBJ whole genome shotgun (WGS) entry which is preliminary data.</text>
</comment>
<feature type="region of interest" description="Disordered" evidence="4">
    <location>
        <begin position="419"/>
        <end position="440"/>
    </location>
</feature>
<evidence type="ECO:0000256" key="3">
    <source>
        <dbReference type="ARBA" id="ARBA00023242"/>
    </source>
</evidence>
<proteinExistence type="inferred from homology"/>
<accession>A0AAV5VJC7</accession>
<feature type="compositionally biased region" description="Basic and acidic residues" evidence="4">
    <location>
        <begin position="522"/>
        <end position="534"/>
    </location>
</feature>
<dbReference type="InterPro" id="IPR019148">
    <property type="entry name" value="Nuclear_protein_DGCR14_ESS-2"/>
</dbReference>
<feature type="non-terminal residue" evidence="5">
    <location>
        <position position="1"/>
    </location>
</feature>
<dbReference type="EMBL" id="BTSY01000003">
    <property type="protein sequence ID" value="GMT19496.1"/>
    <property type="molecule type" value="Genomic_DNA"/>
</dbReference>
<feature type="region of interest" description="Disordered" evidence="4">
    <location>
        <begin position="454"/>
        <end position="541"/>
    </location>
</feature>
<evidence type="ECO:0000313" key="6">
    <source>
        <dbReference type="Proteomes" id="UP001432322"/>
    </source>
</evidence>
<sequence>ITRIGSISSFLSHMSSFDDADRRAKYAVVPKRANEGQVVKLEPKKLKTQRETRTVLPEEKYLAGLEEIIQRDYFPELPKLRAQNDFLDAQRNNDIAKMRELQLQFKTTRRTERRTSPGKAQFEQTPLTAPSPAVFDPETPGPSKERAGYDPDEMMTPIPGANPEGDNEVIKKKSAVEGLTVDSYLYKFTSEDNASFEEVTALADKKHKEKIQWLYDAAEKHNNEMVTRGKALTHNADEQLALRYDVEAAKEKPKWLDNWTYSANSHVLFYPEDATLTEAEKEAMKKKNQRLINKSATRFPFNNKMAPSETSMARAAFSQAVQLAGKVDALGNELGVVKEKTLGIVATPAIHPGVDDTPLMTWGEIDNTPFRLDAADVDVAPSAAPAFKIPAIPAREALAQTITETLGKRFHDKRKHAIRTLEKGHLTGKKTPFSPSTLSPAAEKLKEKLGIKTGRTPLNMGASPIMRSPLVRTPGASSSSRSTPHKSASTPSSSITDNLLSVSFPSSIRGLTNPLTPVSVRKPSEKNEKNEKQRANAGDFF</sequence>
<keyword evidence="3" id="KW-0539">Nucleus</keyword>
<gene>
    <name evidence="5" type="ORF">PFISCL1PPCAC_10793</name>
</gene>
<dbReference type="GO" id="GO:0071013">
    <property type="term" value="C:catalytic step 2 spliceosome"/>
    <property type="evidence" value="ECO:0007669"/>
    <property type="project" value="TreeGrafter"/>
</dbReference>
<keyword evidence="6" id="KW-1185">Reference proteome</keyword>
<organism evidence="5 6">
    <name type="scientific">Pristionchus fissidentatus</name>
    <dbReference type="NCBI Taxonomy" id="1538716"/>
    <lineage>
        <taxon>Eukaryota</taxon>
        <taxon>Metazoa</taxon>
        <taxon>Ecdysozoa</taxon>
        <taxon>Nematoda</taxon>
        <taxon>Chromadorea</taxon>
        <taxon>Rhabditida</taxon>
        <taxon>Rhabditina</taxon>
        <taxon>Diplogasteromorpha</taxon>
        <taxon>Diplogasteroidea</taxon>
        <taxon>Neodiplogasteridae</taxon>
        <taxon>Pristionchus</taxon>
    </lineage>
</organism>
<evidence type="ECO:0000256" key="4">
    <source>
        <dbReference type="SAM" id="MobiDB-lite"/>
    </source>
</evidence>
<dbReference type="Pfam" id="PF09751">
    <property type="entry name" value="Es2"/>
    <property type="match status" value="1"/>
</dbReference>
<dbReference type="PANTHER" id="PTHR12940:SF0">
    <property type="entry name" value="SPLICING FACTOR ESS-2 HOMOLOG"/>
    <property type="match status" value="1"/>
</dbReference>
<evidence type="ECO:0000256" key="1">
    <source>
        <dbReference type="ARBA" id="ARBA00004123"/>
    </source>
</evidence>